<evidence type="ECO:0000313" key="20">
    <source>
        <dbReference type="EMBL" id="TXL73679.1"/>
    </source>
</evidence>
<dbReference type="CDD" id="cd02540">
    <property type="entry name" value="GT2_GlmU_N_bac"/>
    <property type="match status" value="1"/>
</dbReference>
<keyword evidence="14 18" id="KW-0961">Cell wall biogenesis/degradation</keyword>
<feature type="binding site" evidence="18">
    <location>
        <position position="176"/>
    </location>
    <ligand>
        <name>UDP-N-acetyl-alpha-D-glucosamine</name>
        <dbReference type="ChEBI" id="CHEBI:57705"/>
    </ligand>
</feature>
<dbReference type="EMBL" id="VDUZ01000023">
    <property type="protein sequence ID" value="TXL73679.1"/>
    <property type="molecule type" value="Genomic_DNA"/>
</dbReference>
<evidence type="ECO:0000256" key="11">
    <source>
        <dbReference type="ARBA" id="ARBA00022984"/>
    </source>
</evidence>
<dbReference type="Pfam" id="PF14602">
    <property type="entry name" value="Hexapep_2"/>
    <property type="match status" value="1"/>
</dbReference>
<dbReference type="HAMAP" id="MF_01631">
    <property type="entry name" value="GlmU"/>
    <property type="match status" value="1"/>
</dbReference>
<feature type="binding site" evidence="18">
    <location>
        <position position="146"/>
    </location>
    <ligand>
        <name>UDP-N-acetyl-alpha-D-glucosamine</name>
        <dbReference type="ChEBI" id="CHEBI:57705"/>
    </ligand>
</feature>
<dbReference type="Gene3D" id="2.160.10.10">
    <property type="entry name" value="Hexapeptide repeat proteins"/>
    <property type="match status" value="1"/>
</dbReference>
<dbReference type="CDD" id="cd03353">
    <property type="entry name" value="LbH_GlmU_C"/>
    <property type="match status" value="1"/>
</dbReference>
<dbReference type="GO" id="GO:0019134">
    <property type="term" value="F:glucosamine-1-phosphate N-acetyltransferase activity"/>
    <property type="evidence" value="ECO:0007669"/>
    <property type="project" value="UniProtKB-UniRule"/>
</dbReference>
<comment type="pathway">
    <text evidence="18">Bacterial outer membrane biogenesis; LPS lipid A biosynthesis.</text>
</comment>
<dbReference type="Pfam" id="PF00132">
    <property type="entry name" value="Hexapep"/>
    <property type="match status" value="1"/>
</dbReference>
<dbReference type="OrthoDB" id="9775031at2"/>
<comment type="function">
    <text evidence="17 18">Catalyzes the last two sequential reactions in the de novo biosynthetic pathway for UDP-N-acetylglucosamine (UDP-GlcNAc). The C-terminal domain catalyzes the transfer of acetyl group from acetyl coenzyme A to glucosamine-1-phosphate (GlcN-1-P) to produce N-acetylglucosamine-1-phosphate (GlcNAc-1-P), which is converted into UDP-GlcNAc by the transfer of uridine 5-monophosphate (from uridine 5-triphosphate), a reaction catalyzed by the N-terminal domain.</text>
</comment>
<dbReference type="GO" id="GO:0003977">
    <property type="term" value="F:UDP-N-acetylglucosamine diphosphorylase activity"/>
    <property type="evidence" value="ECO:0007669"/>
    <property type="project" value="UniProtKB-UniRule"/>
</dbReference>
<keyword evidence="21" id="KW-1185">Reference proteome</keyword>
<evidence type="ECO:0000256" key="12">
    <source>
        <dbReference type="ARBA" id="ARBA00023268"/>
    </source>
</evidence>
<comment type="pathway">
    <text evidence="18">Nucleotide-sugar biosynthesis; UDP-N-acetyl-alpha-D-glucosamine biosynthesis; N-acetyl-alpha-D-glucosamine 1-phosphate from alpha-D-glucosamine 6-phosphate (route II): step 2/2.</text>
</comment>
<feature type="binding site" evidence="18">
    <location>
        <begin position="375"/>
        <end position="376"/>
    </location>
    <ligand>
        <name>acetyl-CoA</name>
        <dbReference type="ChEBI" id="CHEBI:57288"/>
    </ligand>
</feature>
<evidence type="ECO:0000256" key="13">
    <source>
        <dbReference type="ARBA" id="ARBA00023315"/>
    </source>
</evidence>
<dbReference type="UniPathway" id="UPA00113">
    <property type="reaction ID" value="UER00532"/>
</dbReference>
<dbReference type="Pfam" id="PF12804">
    <property type="entry name" value="NTP_transf_3"/>
    <property type="match status" value="1"/>
</dbReference>
<keyword evidence="9 18" id="KW-0460">Magnesium</keyword>
<feature type="binding site" evidence="18">
    <location>
        <position position="322"/>
    </location>
    <ligand>
        <name>UDP-N-acetyl-alpha-D-glucosamine</name>
        <dbReference type="ChEBI" id="CHEBI:57705"/>
    </ligand>
</feature>
<keyword evidence="4 18" id="KW-0963">Cytoplasm</keyword>
<evidence type="ECO:0000256" key="2">
    <source>
        <dbReference type="ARBA" id="ARBA00007707"/>
    </source>
</evidence>
<dbReference type="UniPathway" id="UPA00973"/>
<comment type="subunit">
    <text evidence="18">Homotrimer.</text>
</comment>
<feature type="region of interest" description="Linker" evidence="18">
    <location>
        <begin position="236"/>
        <end position="256"/>
    </location>
</feature>
<dbReference type="RefSeq" id="WP_147848723.1">
    <property type="nucleotide sequence ID" value="NZ_VDUZ01000023.1"/>
</dbReference>
<comment type="catalytic activity">
    <reaction evidence="15 18">
        <text>alpha-D-glucosamine 1-phosphate + acetyl-CoA = N-acetyl-alpha-D-glucosamine 1-phosphate + CoA + H(+)</text>
        <dbReference type="Rhea" id="RHEA:13725"/>
        <dbReference type="ChEBI" id="CHEBI:15378"/>
        <dbReference type="ChEBI" id="CHEBI:57287"/>
        <dbReference type="ChEBI" id="CHEBI:57288"/>
        <dbReference type="ChEBI" id="CHEBI:57776"/>
        <dbReference type="ChEBI" id="CHEBI:58516"/>
        <dbReference type="EC" id="2.3.1.157"/>
    </reaction>
</comment>
<comment type="caution">
    <text evidence="20">The sequence shown here is derived from an EMBL/GenBank/DDBJ whole genome shotgun (WGS) entry which is preliminary data.</text>
</comment>
<comment type="catalytic activity">
    <reaction evidence="16 18">
        <text>N-acetyl-alpha-D-glucosamine 1-phosphate + UTP + H(+) = UDP-N-acetyl-alpha-D-glucosamine + diphosphate</text>
        <dbReference type="Rhea" id="RHEA:13509"/>
        <dbReference type="ChEBI" id="CHEBI:15378"/>
        <dbReference type="ChEBI" id="CHEBI:33019"/>
        <dbReference type="ChEBI" id="CHEBI:46398"/>
        <dbReference type="ChEBI" id="CHEBI:57705"/>
        <dbReference type="ChEBI" id="CHEBI:57776"/>
        <dbReference type="EC" id="2.7.7.23"/>
    </reaction>
</comment>
<comment type="similarity">
    <text evidence="2 18">In the C-terminal section; belongs to the transferase hexapeptide repeat family.</text>
</comment>
<gene>
    <name evidence="18 20" type="primary">glmU</name>
    <name evidence="20" type="ORF">FHP25_19915</name>
</gene>
<evidence type="ECO:0000256" key="18">
    <source>
        <dbReference type="HAMAP-Rule" id="MF_01631"/>
    </source>
</evidence>
<feature type="binding site" evidence="18">
    <location>
        <position position="233"/>
    </location>
    <ligand>
        <name>UDP-N-acetyl-alpha-D-glucosamine</name>
        <dbReference type="ChEBI" id="CHEBI:57705"/>
    </ligand>
</feature>
<keyword evidence="6 18" id="KW-0548">Nucleotidyltransferase</keyword>
<name>A0A5C8PIN1_9HYPH</name>
<dbReference type="NCBIfam" id="TIGR01173">
    <property type="entry name" value="glmU"/>
    <property type="match status" value="1"/>
</dbReference>
<dbReference type="GO" id="GO:0000287">
    <property type="term" value="F:magnesium ion binding"/>
    <property type="evidence" value="ECO:0007669"/>
    <property type="project" value="UniProtKB-UniRule"/>
</dbReference>
<protein>
    <recommendedName>
        <fullName evidence="18">Bifunctional protein GlmU</fullName>
    </recommendedName>
    <domain>
        <recommendedName>
            <fullName evidence="18">UDP-N-acetylglucosamine pyrophosphorylase</fullName>
            <ecNumber evidence="18">2.7.7.23</ecNumber>
        </recommendedName>
        <alternativeName>
            <fullName evidence="18">N-acetylglucosamine-1-phosphate uridyltransferase</fullName>
        </alternativeName>
    </domain>
    <domain>
        <recommendedName>
            <fullName evidence="18">Glucosamine-1-phosphate N-acetyltransferase</fullName>
            <ecNumber evidence="18">2.3.1.157</ecNumber>
        </recommendedName>
    </domain>
</protein>
<feature type="active site" description="Proton acceptor" evidence="18">
    <location>
        <position position="352"/>
    </location>
</feature>
<evidence type="ECO:0000256" key="17">
    <source>
        <dbReference type="ARBA" id="ARBA00049628"/>
    </source>
</evidence>
<comment type="caution">
    <text evidence="18">Lacks conserved residue(s) required for the propagation of feature annotation.</text>
</comment>
<dbReference type="PANTHER" id="PTHR43584">
    <property type="entry name" value="NUCLEOTIDYL TRANSFERASE"/>
    <property type="match status" value="1"/>
</dbReference>
<evidence type="ECO:0000256" key="3">
    <source>
        <dbReference type="ARBA" id="ARBA00007947"/>
    </source>
</evidence>
<dbReference type="InterPro" id="IPR029044">
    <property type="entry name" value="Nucleotide-diphossugar_trans"/>
</dbReference>
<feature type="binding site" evidence="18">
    <location>
        <position position="394"/>
    </location>
    <ligand>
        <name>acetyl-CoA</name>
        <dbReference type="ChEBI" id="CHEBI:57288"/>
    </ligand>
</feature>
<dbReference type="InterPro" id="IPR005882">
    <property type="entry name" value="Bifunctional_GlmU"/>
</dbReference>
<accession>A0A5C8PIN1</accession>
<reference evidence="20 21" key="1">
    <citation type="submission" date="2019-06" db="EMBL/GenBank/DDBJ databases">
        <title>New taxonomy in bacterial strain CC-CFT640, isolated from vineyard.</title>
        <authorList>
            <person name="Lin S.-Y."/>
            <person name="Tsai C.-F."/>
            <person name="Young C.-C."/>
        </authorList>
    </citation>
    <scope>NUCLEOTIDE SEQUENCE [LARGE SCALE GENOMIC DNA]</scope>
    <source>
        <strain evidence="20 21">CC-CFT640</strain>
    </source>
</reference>
<keyword evidence="7 18" id="KW-0479">Metal-binding</keyword>
<keyword evidence="13 18" id="KW-0012">Acyltransferase</keyword>
<evidence type="ECO:0000256" key="4">
    <source>
        <dbReference type="ARBA" id="ARBA00022490"/>
    </source>
</evidence>
<dbReference type="GO" id="GO:0009252">
    <property type="term" value="P:peptidoglycan biosynthetic process"/>
    <property type="evidence" value="ECO:0007669"/>
    <property type="project" value="UniProtKB-UniRule"/>
</dbReference>
<dbReference type="GO" id="GO:0071555">
    <property type="term" value="P:cell wall organization"/>
    <property type="evidence" value="ECO:0007669"/>
    <property type="project" value="UniProtKB-KW"/>
</dbReference>
<feature type="binding site" evidence="18">
    <location>
        <position position="355"/>
    </location>
    <ligand>
        <name>UDP-N-acetyl-alpha-D-glucosamine</name>
        <dbReference type="ChEBI" id="CHEBI:57705"/>
    </ligand>
</feature>
<dbReference type="InterPro" id="IPR038009">
    <property type="entry name" value="GlmU_C_LbH"/>
</dbReference>
<evidence type="ECO:0000256" key="5">
    <source>
        <dbReference type="ARBA" id="ARBA00022679"/>
    </source>
</evidence>
<feature type="binding site" evidence="18">
    <location>
        <position position="233"/>
    </location>
    <ligand>
        <name>Mg(2+)</name>
        <dbReference type="ChEBI" id="CHEBI:18420"/>
    </ligand>
</feature>
<comment type="cofactor">
    <cofactor evidence="18">
        <name>Mg(2+)</name>
        <dbReference type="ChEBI" id="CHEBI:18420"/>
    </cofactor>
    <text evidence="18">Binds 1 Mg(2+) ion per subunit.</text>
</comment>
<feature type="binding site" evidence="18">
    <location>
        <begin position="78"/>
        <end position="79"/>
    </location>
    <ligand>
        <name>UDP-N-acetyl-alpha-D-glucosamine</name>
        <dbReference type="ChEBI" id="CHEBI:57705"/>
    </ligand>
</feature>
<feature type="binding site" evidence="18">
    <location>
        <begin position="10"/>
        <end position="13"/>
    </location>
    <ligand>
        <name>UDP-N-acetyl-alpha-D-glucosamine</name>
        <dbReference type="ChEBI" id="CHEBI:57705"/>
    </ligand>
</feature>
<evidence type="ECO:0000256" key="8">
    <source>
        <dbReference type="ARBA" id="ARBA00022737"/>
    </source>
</evidence>
<feature type="binding site" evidence="18">
    <location>
        <position position="340"/>
    </location>
    <ligand>
        <name>UDP-N-acetyl-alpha-D-glucosamine</name>
        <dbReference type="ChEBI" id="CHEBI:57705"/>
    </ligand>
</feature>
<dbReference type="GO" id="GO:0009245">
    <property type="term" value="P:lipid A biosynthetic process"/>
    <property type="evidence" value="ECO:0007669"/>
    <property type="project" value="UniProtKB-UniRule"/>
</dbReference>
<comment type="subcellular location">
    <subcellularLocation>
        <location evidence="1 18">Cytoplasm</location>
    </subcellularLocation>
</comment>
<feature type="binding site" evidence="18">
    <location>
        <position position="366"/>
    </location>
    <ligand>
        <name>UDP-N-acetyl-alpha-D-glucosamine</name>
        <dbReference type="ChEBI" id="CHEBI:57705"/>
    </ligand>
</feature>
<keyword evidence="10 18" id="KW-0133">Cell shape</keyword>
<feature type="domain" description="MobA-like NTP transferase" evidence="19">
    <location>
        <begin position="7"/>
        <end position="123"/>
    </location>
</feature>
<comment type="pathway">
    <text evidence="18">Nucleotide-sugar biosynthesis; UDP-N-acetyl-alpha-D-glucosamine biosynthesis; UDP-N-acetyl-alpha-D-glucosamine from N-acetyl-alpha-D-glucosamine 1-phosphate: step 1/1.</text>
</comment>
<evidence type="ECO:0000256" key="7">
    <source>
        <dbReference type="ARBA" id="ARBA00022723"/>
    </source>
</evidence>
<evidence type="ECO:0000256" key="1">
    <source>
        <dbReference type="ARBA" id="ARBA00004496"/>
    </source>
</evidence>
<feature type="binding site" evidence="18">
    <location>
        <position position="103"/>
    </location>
    <ligand>
        <name>Mg(2+)</name>
        <dbReference type="ChEBI" id="CHEBI:18420"/>
    </ligand>
</feature>
<dbReference type="GO" id="GO:0016020">
    <property type="term" value="C:membrane"/>
    <property type="evidence" value="ECO:0007669"/>
    <property type="project" value="GOC"/>
</dbReference>
<dbReference type="NCBIfam" id="NF010933">
    <property type="entry name" value="PRK14353.1"/>
    <property type="match status" value="1"/>
</dbReference>
<feature type="binding site" evidence="18">
    <location>
        <position position="73"/>
    </location>
    <ligand>
        <name>UDP-N-acetyl-alpha-D-glucosamine</name>
        <dbReference type="ChEBI" id="CHEBI:57705"/>
    </ligand>
</feature>
<dbReference type="SUPFAM" id="SSF53448">
    <property type="entry name" value="Nucleotide-diphospho-sugar transferases"/>
    <property type="match status" value="1"/>
</dbReference>
<keyword evidence="5 18" id="KW-0808">Transferase</keyword>
<proteinExistence type="inferred from homology"/>
<dbReference type="GO" id="GO:0005737">
    <property type="term" value="C:cytoplasm"/>
    <property type="evidence" value="ECO:0007669"/>
    <property type="project" value="UniProtKB-SubCell"/>
</dbReference>
<dbReference type="Proteomes" id="UP000321638">
    <property type="component" value="Unassembled WGS sequence"/>
</dbReference>
<evidence type="ECO:0000256" key="14">
    <source>
        <dbReference type="ARBA" id="ARBA00023316"/>
    </source>
</evidence>
<feature type="binding site" evidence="18">
    <location>
        <position position="24"/>
    </location>
    <ligand>
        <name>UDP-N-acetyl-alpha-D-glucosamine</name>
        <dbReference type="ChEBI" id="CHEBI:57705"/>
    </ligand>
</feature>
<feature type="region of interest" description="Pyrophosphorylase" evidence="18">
    <location>
        <begin position="1"/>
        <end position="235"/>
    </location>
</feature>
<dbReference type="GO" id="GO:0000902">
    <property type="term" value="P:cell morphogenesis"/>
    <property type="evidence" value="ECO:0007669"/>
    <property type="project" value="UniProtKB-UniRule"/>
</dbReference>
<dbReference type="Gene3D" id="3.90.550.10">
    <property type="entry name" value="Spore Coat Polysaccharide Biosynthesis Protein SpsA, Chain A"/>
    <property type="match status" value="1"/>
</dbReference>
<dbReference type="SUPFAM" id="SSF51161">
    <property type="entry name" value="Trimeric LpxA-like enzymes"/>
    <property type="match status" value="1"/>
</dbReference>
<dbReference type="InterPro" id="IPR025877">
    <property type="entry name" value="MobA-like_NTP_Trfase"/>
</dbReference>
<organism evidence="20 21">
    <name type="scientific">Vineibacter terrae</name>
    <dbReference type="NCBI Taxonomy" id="2586908"/>
    <lineage>
        <taxon>Bacteria</taxon>
        <taxon>Pseudomonadati</taxon>
        <taxon>Pseudomonadota</taxon>
        <taxon>Alphaproteobacteria</taxon>
        <taxon>Hyphomicrobiales</taxon>
        <taxon>Vineibacter</taxon>
    </lineage>
</organism>
<evidence type="ECO:0000256" key="9">
    <source>
        <dbReference type="ARBA" id="ARBA00022842"/>
    </source>
</evidence>
<dbReference type="GO" id="GO:0008360">
    <property type="term" value="P:regulation of cell shape"/>
    <property type="evidence" value="ECO:0007669"/>
    <property type="project" value="UniProtKB-KW"/>
</dbReference>
<feature type="binding site" evidence="18">
    <location>
        <position position="369"/>
    </location>
    <ligand>
        <name>acetyl-CoA</name>
        <dbReference type="ChEBI" id="CHEBI:57288"/>
    </ligand>
</feature>
<dbReference type="PANTHER" id="PTHR43584:SF3">
    <property type="entry name" value="BIFUNCTIONAL PROTEIN GLMU"/>
    <property type="match status" value="1"/>
</dbReference>
<feature type="region of interest" description="N-acetyltransferase" evidence="18">
    <location>
        <begin position="257"/>
        <end position="467"/>
    </location>
</feature>
<dbReference type="EC" id="2.7.7.23" evidence="18"/>
<keyword evidence="11 18" id="KW-0573">Peptidoglycan synthesis</keyword>
<evidence type="ECO:0000256" key="6">
    <source>
        <dbReference type="ARBA" id="ARBA00022695"/>
    </source>
</evidence>
<evidence type="ECO:0000313" key="21">
    <source>
        <dbReference type="Proteomes" id="UP000321638"/>
    </source>
</evidence>
<dbReference type="InterPro" id="IPR050065">
    <property type="entry name" value="GlmU-like"/>
</dbReference>
<keyword evidence="12 18" id="KW-0511">Multifunctional enzyme</keyword>
<sequence length="467" mass="48851">MTRPLAVVVLAAGAGTRMKSTLPKVLHPVAGCPMLRHVLAAAEALRPDRIIVVGPPGRDDVAQAAAPHRCVIQDRPLGTGHAVKAALPALKGFGGDVLVAFGDSPLLTTATLRRLLAARRKAPGRPKRRIALGVLGFRAADPTPYGRLVRNAAGDLERIVEGRDASAEERRIDVVNSGVMAIDGTLLAGLLRGLRNDNAKGEYYLTDLVGLARRAGHRCVVVEGSEAEFRGVNSKADLAEAEAAMQARLRRAALDGGVTMIDPASVWLAADTRFGRDVTIGPNTLFGPGVTVGDGVTIHGFCHIEEAVIGARSTVGPFARVRGGTRIGREVHVGNFIELKNTALGDGAKANHVSYLGDGTVGERVNIGAGTIFVNYDGYGKWRTVVGDDAFIGSNSSLVAPVRVGRGANVTAGSVVTADVAADAVSFGRARQVDKPAAARPLRAKMKARAATAKAEGWKMQATAPRR</sequence>
<dbReference type="EC" id="2.3.1.157" evidence="18"/>
<dbReference type="GO" id="GO:0006048">
    <property type="term" value="P:UDP-N-acetylglucosamine biosynthetic process"/>
    <property type="evidence" value="ECO:0007669"/>
    <property type="project" value="UniProtKB-UniPathway"/>
</dbReference>
<feature type="binding site" evidence="18">
    <location>
        <position position="412"/>
    </location>
    <ligand>
        <name>acetyl-CoA</name>
        <dbReference type="ChEBI" id="CHEBI:57288"/>
    </ligand>
</feature>
<feature type="binding site" evidence="18">
    <location>
        <position position="429"/>
    </location>
    <ligand>
        <name>acetyl-CoA</name>
        <dbReference type="ChEBI" id="CHEBI:57288"/>
    </ligand>
</feature>
<keyword evidence="8 18" id="KW-0677">Repeat</keyword>
<evidence type="ECO:0000259" key="19">
    <source>
        <dbReference type="Pfam" id="PF12804"/>
    </source>
</evidence>
<evidence type="ECO:0000256" key="16">
    <source>
        <dbReference type="ARBA" id="ARBA00048493"/>
    </source>
</evidence>
<dbReference type="AlphaFoldDB" id="A0A5C8PIN1"/>
<dbReference type="InterPro" id="IPR001451">
    <property type="entry name" value="Hexapep"/>
</dbReference>
<dbReference type="InterPro" id="IPR011004">
    <property type="entry name" value="Trimer_LpxA-like_sf"/>
</dbReference>
<evidence type="ECO:0000256" key="10">
    <source>
        <dbReference type="ARBA" id="ARBA00022960"/>
    </source>
</evidence>
<comment type="similarity">
    <text evidence="3 18">In the N-terminal section; belongs to the N-acetylglucosamine-1-phosphate uridyltransferase family.</text>
</comment>
<evidence type="ECO:0000256" key="15">
    <source>
        <dbReference type="ARBA" id="ARBA00048247"/>
    </source>
</evidence>
<feature type="binding site" evidence="18">
    <location>
        <position position="161"/>
    </location>
    <ligand>
        <name>UDP-N-acetyl-alpha-D-glucosamine</name>
        <dbReference type="ChEBI" id="CHEBI:57705"/>
    </ligand>
</feature>